<evidence type="ECO:0000256" key="5">
    <source>
        <dbReference type="ARBA" id="ARBA00022692"/>
    </source>
</evidence>
<dbReference type="RefSeq" id="XP_013753701.1">
    <property type="nucleotide sequence ID" value="XM_013898247.1"/>
</dbReference>
<evidence type="ECO:0000259" key="14">
    <source>
        <dbReference type="Pfam" id="PF04757"/>
    </source>
</evidence>
<keyword evidence="10 13" id="KW-1133">Transmembrane helix</keyword>
<dbReference type="GO" id="GO:0005778">
    <property type="term" value="C:peroxisomal membrane"/>
    <property type="evidence" value="ECO:0007669"/>
    <property type="project" value="UniProtKB-SubCell"/>
</dbReference>
<reference evidence="15 16" key="1">
    <citation type="submission" date="2010-05" db="EMBL/GenBank/DDBJ databases">
        <title>The Genome Sequence of Thecamonas trahens ATCC 50062.</title>
        <authorList>
            <consortium name="The Broad Institute Genome Sequencing Platform"/>
            <person name="Russ C."/>
            <person name="Cuomo C."/>
            <person name="Shea T."/>
            <person name="Young S.K."/>
            <person name="Zeng Q."/>
            <person name="Koehrsen M."/>
            <person name="Haas B."/>
            <person name="Borodovsky M."/>
            <person name="Guigo R."/>
            <person name="Alvarado L."/>
            <person name="Berlin A."/>
            <person name="Bochicchio J."/>
            <person name="Borenstein D."/>
            <person name="Chapman S."/>
            <person name="Chen Z."/>
            <person name="Freedman E."/>
            <person name="Gellesch M."/>
            <person name="Goldberg J."/>
            <person name="Griggs A."/>
            <person name="Gujja S."/>
            <person name="Heilman E."/>
            <person name="Heiman D."/>
            <person name="Hepburn T."/>
            <person name="Howarth C."/>
            <person name="Jen D."/>
            <person name="Larson L."/>
            <person name="Mehta T."/>
            <person name="Park D."/>
            <person name="Pearson M."/>
            <person name="Roberts A."/>
            <person name="Saif S."/>
            <person name="Shenoy N."/>
            <person name="Sisk P."/>
            <person name="Stolte C."/>
            <person name="Sykes S."/>
            <person name="Thomson T."/>
            <person name="Walk T."/>
            <person name="White J."/>
            <person name="Yandava C."/>
            <person name="Burger G."/>
            <person name="Gray M.W."/>
            <person name="Holland P.W.H."/>
            <person name="King N."/>
            <person name="Lang F.B.F."/>
            <person name="Roger A.J."/>
            <person name="Ruiz-Trillo I."/>
            <person name="Lander E."/>
            <person name="Nusbaum C."/>
        </authorList>
    </citation>
    <scope>NUCLEOTIDE SEQUENCE [LARGE SCALE GENOMIC DNA]</scope>
    <source>
        <strain evidence="15 16">ATCC 50062</strain>
    </source>
</reference>
<comment type="similarity">
    <text evidence="3">Belongs to the pex2/pex10/pex12 family.</text>
</comment>
<dbReference type="eggNOG" id="KOG0826">
    <property type="taxonomic scope" value="Eukaryota"/>
</dbReference>
<keyword evidence="7" id="KW-0863">Zinc-finger</keyword>
<sequence>MIRPTVFEVWAQRALSTTLPAGCAWAVDYVSGKVSSATGGRVAGVEALVGRRRYAAWALRALIESHHMVLHHGSFAESFYGMRRRSADASCSDRSLSLIARILAALIDIALPIVKAAADEWYEDVRGVVAPAEISGLEAWQIEDEVVQDGSHLPERAAEVGPDVDEVWARREASWRWLMWMVRVAWRRMGRQAVVAIYPALHAVYVLAFMLYEVLYLNKMTDYASPVLHLLGQQLVRSSAAELEASLSLSSLILPSAVAAYAPSALVAALDALKYAFPASVLGHRMVSWWSSRDETNAAPLPVPAPPPPPAGTEDVARGGCAICGALGVWGVSGDPGGAADG</sequence>
<dbReference type="AlphaFoldDB" id="A0A0L0DSH4"/>
<evidence type="ECO:0000256" key="13">
    <source>
        <dbReference type="SAM" id="Phobius"/>
    </source>
</evidence>
<evidence type="ECO:0000256" key="10">
    <source>
        <dbReference type="ARBA" id="ARBA00022989"/>
    </source>
</evidence>
<evidence type="ECO:0000313" key="16">
    <source>
        <dbReference type="Proteomes" id="UP000054408"/>
    </source>
</evidence>
<proteinExistence type="inferred from homology"/>
<protein>
    <recommendedName>
        <fullName evidence="14">Pex N-terminal domain-containing protein</fullName>
    </recommendedName>
</protein>
<dbReference type="GO" id="GO:0004842">
    <property type="term" value="F:ubiquitin-protein transferase activity"/>
    <property type="evidence" value="ECO:0007669"/>
    <property type="project" value="TreeGrafter"/>
</dbReference>
<evidence type="ECO:0000256" key="8">
    <source>
        <dbReference type="ARBA" id="ARBA00022833"/>
    </source>
</evidence>
<dbReference type="InterPro" id="IPR017375">
    <property type="entry name" value="PEX12"/>
</dbReference>
<name>A0A0L0DSH4_THETB</name>
<evidence type="ECO:0000256" key="12">
    <source>
        <dbReference type="ARBA" id="ARBA00023140"/>
    </source>
</evidence>
<keyword evidence="11 13" id="KW-0472">Membrane</keyword>
<evidence type="ECO:0000256" key="7">
    <source>
        <dbReference type="ARBA" id="ARBA00022771"/>
    </source>
</evidence>
<organism evidence="15 16">
    <name type="scientific">Thecamonas trahens ATCC 50062</name>
    <dbReference type="NCBI Taxonomy" id="461836"/>
    <lineage>
        <taxon>Eukaryota</taxon>
        <taxon>Apusozoa</taxon>
        <taxon>Apusomonadida</taxon>
        <taxon>Apusomonadidae</taxon>
        <taxon>Thecamonas</taxon>
    </lineage>
</organism>
<keyword evidence="4" id="KW-0813">Transport</keyword>
<keyword evidence="12" id="KW-0576">Peroxisome</keyword>
<keyword evidence="8" id="KW-0862">Zinc</keyword>
<dbReference type="GO" id="GO:0008270">
    <property type="term" value="F:zinc ion binding"/>
    <property type="evidence" value="ECO:0007669"/>
    <property type="project" value="UniProtKB-KW"/>
</dbReference>
<evidence type="ECO:0000256" key="11">
    <source>
        <dbReference type="ARBA" id="ARBA00023136"/>
    </source>
</evidence>
<dbReference type="PANTHER" id="PTHR12888:SF0">
    <property type="entry name" value="PEROXISOME ASSEMBLY PROTEIN 12"/>
    <property type="match status" value="1"/>
</dbReference>
<dbReference type="GO" id="GO:0006513">
    <property type="term" value="P:protein monoubiquitination"/>
    <property type="evidence" value="ECO:0007669"/>
    <property type="project" value="TreeGrafter"/>
</dbReference>
<dbReference type="EMBL" id="GL349489">
    <property type="protein sequence ID" value="KNC54403.1"/>
    <property type="molecule type" value="Genomic_DNA"/>
</dbReference>
<keyword evidence="16" id="KW-1185">Reference proteome</keyword>
<comment type="pathway">
    <text evidence="2">Protein modification; protein ubiquitination.</text>
</comment>
<feature type="transmembrane region" description="Helical" evidence="13">
    <location>
        <begin position="193"/>
        <end position="212"/>
    </location>
</feature>
<keyword evidence="5 13" id="KW-0812">Transmembrane</keyword>
<keyword evidence="9" id="KW-0653">Protein transport</keyword>
<dbReference type="InterPro" id="IPR006845">
    <property type="entry name" value="Pex_N"/>
</dbReference>
<dbReference type="GeneID" id="25568428"/>
<dbReference type="GO" id="GO:0016558">
    <property type="term" value="P:protein import into peroxisome matrix"/>
    <property type="evidence" value="ECO:0007669"/>
    <property type="project" value="InterPro"/>
</dbReference>
<feature type="domain" description="Pex N-terminal" evidence="14">
    <location>
        <begin position="58"/>
        <end position="292"/>
    </location>
</feature>
<evidence type="ECO:0000256" key="3">
    <source>
        <dbReference type="ARBA" id="ARBA00008704"/>
    </source>
</evidence>
<dbReference type="PANTHER" id="PTHR12888">
    <property type="entry name" value="PEROXISOME ASSEMBLY PROTEIN 12 PEROXIN-12"/>
    <property type="match status" value="1"/>
</dbReference>
<accession>A0A0L0DSH4</accession>
<gene>
    <name evidence="15" type="ORF">AMSG_10126</name>
</gene>
<keyword evidence="6" id="KW-0479">Metal-binding</keyword>
<dbReference type="GO" id="GO:1990429">
    <property type="term" value="C:peroxisomal importomer complex"/>
    <property type="evidence" value="ECO:0007669"/>
    <property type="project" value="TreeGrafter"/>
</dbReference>
<evidence type="ECO:0000256" key="2">
    <source>
        <dbReference type="ARBA" id="ARBA00004906"/>
    </source>
</evidence>
<evidence type="ECO:0000256" key="6">
    <source>
        <dbReference type="ARBA" id="ARBA00022723"/>
    </source>
</evidence>
<comment type="subcellular location">
    <subcellularLocation>
        <location evidence="1">Peroxisome membrane</location>
        <topology evidence="1">Multi-pass membrane protein</topology>
    </subcellularLocation>
</comment>
<evidence type="ECO:0000256" key="4">
    <source>
        <dbReference type="ARBA" id="ARBA00022448"/>
    </source>
</evidence>
<dbReference type="STRING" id="461836.A0A0L0DSH4"/>
<evidence type="ECO:0000256" key="1">
    <source>
        <dbReference type="ARBA" id="ARBA00004585"/>
    </source>
</evidence>
<dbReference type="Pfam" id="PF04757">
    <property type="entry name" value="Pex2_Pex12"/>
    <property type="match status" value="1"/>
</dbReference>
<evidence type="ECO:0000256" key="9">
    <source>
        <dbReference type="ARBA" id="ARBA00022927"/>
    </source>
</evidence>
<dbReference type="Proteomes" id="UP000054408">
    <property type="component" value="Unassembled WGS sequence"/>
</dbReference>
<evidence type="ECO:0000313" key="15">
    <source>
        <dbReference type="EMBL" id="KNC54403.1"/>
    </source>
</evidence>